<dbReference type="InterPro" id="IPR036086">
    <property type="entry name" value="ParB/Sulfiredoxin_sf"/>
</dbReference>
<dbReference type="Pfam" id="PF02195">
    <property type="entry name" value="ParB_N"/>
    <property type="match status" value="1"/>
</dbReference>
<dbReference type="InterPro" id="IPR013741">
    <property type="entry name" value="KorB_domain"/>
</dbReference>
<feature type="compositionally biased region" description="Low complexity" evidence="2">
    <location>
        <begin position="1"/>
        <end position="14"/>
    </location>
</feature>
<feature type="region of interest" description="Disordered" evidence="2">
    <location>
        <begin position="234"/>
        <end position="265"/>
    </location>
</feature>
<dbReference type="InterPro" id="IPR042075">
    <property type="entry name" value="KorB_DNA-db"/>
</dbReference>
<name>A0A4P6WYK8_HYDPS</name>
<accession>A0A4P6WYK8</accession>
<organism evidence="4 5">
    <name type="scientific">Hydrogenophaga pseudoflava</name>
    <name type="common">Pseudomonas carboxydoflava</name>
    <dbReference type="NCBI Taxonomy" id="47421"/>
    <lineage>
        <taxon>Bacteria</taxon>
        <taxon>Pseudomonadati</taxon>
        <taxon>Pseudomonadota</taxon>
        <taxon>Betaproteobacteria</taxon>
        <taxon>Burkholderiales</taxon>
        <taxon>Comamonadaceae</taxon>
        <taxon>Hydrogenophaga</taxon>
    </lineage>
</organism>
<proteinExistence type="inferred from homology"/>
<dbReference type="Gene3D" id="1.10.10.730">
    <property type="entry name" value="KorB DNA-binding domain"/>
    <property type="match status" value="1"/>
</dbReference>
<dbReference type="SUPFAM" id="SSF109709">
    <property type="entry name" value="KorB DNA-binding domain-like"/>
    <property type="match status" value="1"/>
</dbReference>
<dbReference type="GO" id="GO:0005694">
    <property type="term" value="C:chromosome"/>
    <property type="evidence" value="ECO:0007669"/>
    <property type="project" value="TreeGrafter"/>
</dbReference>
<dbReference type="Gene3D" id="3.90.1530.30">
    <property type="match status" value="1"/>
</dbReference>
<feature type="region of interest" description="Disordered" evidence="2">
    <location>
        <begin position="1"/>
        <end position="38"/>
    </location>
</feature>
<evidence type="ECO:0000313" key="5">
    <source>
        <dbReference type="Proteomes" id="UP000293912"/>
    </source>
</evidence>
<dbReference type="RefSeq" id="WP_133156942.1">
    <property type="nucleotide sequence ID" value="NZ_CP037867.1"/>
</dbReference>
<keyword evidence="5" id="KW-1185">Reference proteome</keyword>
<dbReference type="KEGG" id="hpse:HPF_14040"/>
<dbReference type="CDD" id="cd16398">
    <property type="entry name" value="KorB_N_like"/>
    <property type="match status" value="1"/>
</dbReference>
<dbReference type="PANTHER" id="PTHR33375:SF1">
    <property type="entry name" value="CHROMOSOME-PARTITIONING PROTEIN PARB-RELATED"/>
    <property type="match status" value="1"/>
</dbReference>
<dbReference type="Proteomes" id="UP000293912">
    <property type="component" value="Chromosome"/>
</dbReference>
<dbReference type="InterPro" id="IPR050336">
    <property type="entry name" value="Chromosome_partition/occlusion"/>
</dbReference>
<dbReference type="InterPro" id="IPR003115">
    <property type="entry name" value="ParB_N"/>
</dbReference>
<protein>
    <submittedName>
        <fullName evidence="4">Transcriptional repressor protein KorB</fullName>
    </submittedName>
</protein>
<evidence type="ECO:0000313" key="4">
    <source>
        <dbReference type="EMBL" id="QBM28817.1"/>
    </source>
</evidence>
<dbReference type="GO" id="GO:0007059">
    <property type="term" value="P:chromosome segregation"/>
    <property type="evidence" value="ECO:0007669"/>
    <property type="project" value="TreeGrafter"/>
</dbReference>
<dbReference type="Pfam" id="PF08535">
    <property type="entry name" value="KorB"/>
    <property type="match status" value="1"/>
</dbReference>
<evidence type="ECO:0000259" key="3">
    <source>
        <dbReference type="SMART" id="SM00470"/>
    </source>
</evidence>
<dbReference type="GO" id="GO:0003677">
    <property type="term" value="F:DNA binding"/>
    <property type="evidence" value="ECO:0007669"/>
    <property type="project" value="InterPro"/>
</dbReference>
<dbReference type="Gene3D" id="6.10.250.140">
    <property type="match status" value="1"/>
</dbReference>
<dbReference type="AlphaFoldDB" id="A0A4P6WYK8"/>
<dbReference type="SUPFAM" id="SSF110849">
    <property type="entry name" value="ParB/Sulfiredoxin"/>
    <property type="match status" value="1"/>
</dbReference>
<sequence length="318" mass="34380">MALSLDSLDLLPPTGGEGGTPLRIPLDTIDEDPDQPRQEFDEQSLDELAETIRERGVRQPVSVRAHPTQPGRWMLNFGARRFRACKRVGLSEIPAFVDQTANSVDQFIENEQRKGLSPLEIALFVQRALNQGQTQADIARAIGKSRQYVTLATALIDPPDWLLAAYRDGRCRGLAELYDLRKLAGQHPQYVEAWASDRDAITRESVAALRTDLTEGSGSIRRGTSALIESMEASLGQGADQGQSVKGHPSPPVAPEPVPRAPRPAPLRLMASLDGGVVVVNTLQAPPQDGQVYVTPESGGSVQAVLASQLTLVGWSAK</sequence>
<dbReference type="PANTHER" id="PTHR33375">
    <property type="entry name" value="CHROMOSOME-PARTITIONING PROTEIN PARB-RELATED"/>
    <property type="match status" value="1"/>
</dbReference>
<dbReference type="InterPro" id="IPR004437">
    <property type="entry name" value="ParB/RepB/Spo0J"/>
</dbReference>
<evidence type="ECO:0000256" key="2">
    <source>
        <dbReference type="SAM" id="MobiDB-lite"/>
    </source>
</evidence>
<gene>
    <name evidence="4" type="primary">korB</name>
    <name evidence="4" type="ORF">HPF_14040</name>
</gene>
<comment type="similarity">
    <text evidence="1">Belongs to the ParB family.</text>
</comment>
<reference evidence="4 5" key="1">
    <citation type="submission" date="2019-03" db="EMBL/GenBank/DDBJ databases">
        <authorList>
            <person name="Sebastian G."/>
            <person name="Baumann P."/>
            <person name="Ruckert C."/>
            <person name="Kalinowski J."/>
            <person name="Nebel B."/>
            <person name="Takors R."/>
            <person name="Blombach B."/>
        </authorList>
    </citation>
    <scope>NUCLEOTIDE SEQUENCE [LARGE SCALE GENOMIC DNA]</scope>
    <source>
        <strain evidence="4 5">DSM 1084</strain>
    </source>
</reference>
<dbReference type="EMBL" id="CP037867">
    <property type="protein sequence ID" value="QBM28817.1"/>
    <property type="molecule type" value="Genomic_DNA"/>
</dbReference>
<evidence type="ECO:0000256" key="1">
    <source>
        <dbReference type="ARBA" id="ARBA00006295"/>
    </source>
</evidence>
<dbReference type="NCBIfam" id="TIGR00180">
    <property type="entry name" value="parB_part"/>
    <property type="match status" value="1"/>
</dbReference>
<feature type="compositionally biased region" description="Pro residues" evidence="2">
    <location>
        <begin position="249"/>
        <end position="265"/>
    </location>
</feature>
<feature type="domain" description="ParB-like N-terminal" evidence="3">
    <location>
        <begin position="22"/>
        <end position="111"/>
    </location>
</feature>
<dbReference type="SMART" id="SM00470">
    <property type="entry name" value="ParB"/>
    <property type="match status" value="1"/>
</dbReference>